<reference evidence="2" key="1">
    <citation type="submission" date="2022-03" db="EMBL/GenBank/DDBJ databases">
        <authorList>
            <person name="Martin C."/>
        </authorList>
    </citation>
    <scope>NUCLEOTIDE SEQUENCE</scope>
</reference>
<evidence type="ECO:0000313" key="3">
    <source>
        <dbReference type="Proteomes" id="UP000749559"/>
    </source>
</evidence>
<evidence type="ECO:0000313" key="2">
    <source>
        <dbReference type="EMBL" id="CAH1801736.1"/>
    </source>
</evidence>
<dbReference type="SUPFAM" id="SSF52540">
    <property type="entry name" value="P-loop containing nucleoside triphosphate hydrolases"/>
    <property type="match status" value="1"/>
</dbReference>
<accession>A0A8S4Q7A4</accession>
<dbReference type="PANTHER" id="PTHR10704:SF44">
    <property type="entry name" value="LD35051P-RELATED"/>
    <property type="match status" value="1"/>
</dbReference>
<protein>
    <recommendedName>
        <fullName evidence="4">Sulfotransferase</fullName>
    </recommendedName>
</protein>
<dbReference type="AlphaFoldDB" id="A0A8S4Q7A4"/>
<dbReference type="InterPro" id="IPR051135">
    <property type="entry name" value="Gal/GlcNAc/GalNAc_ST"/>
</dbReference>
<dbReference type="EMBL" id="CAIIXF020000012">
    <property type="protein sequence ID" value="CAH1801736.1"/>
    <property type="molecule type" value="Genomic_DNA"/>
</dbReference>
<gene>
    <name evidence="2" type="ORF">OFUS_LOCUS25496</name>
</gene>
<name>A0A8S4Q7A4_OWEFU</name>
<comment type="caution">
    <text evidence="2">The sequence shown here is derived from an EMBL/GenBank/DDBJ whole genome shotgun (WGS) entry which is preliminary data.</text>
</comment>
<dbReference type="GO" id="GO:0006790">
    <property type="term" value="P:sulfur compound metabolic process"/>
    <property type="evidence" value="ECO:0007669"/>
    <property type="project" value="TreeGrafter"/>
</dbReference>
<dbReference type="Gene3D" id="3.40.50.300">
    <property type="entry name" value="P-loop containing nucleotide triphosphate hydrolases"/>
    <property type="match status" value="1"/>
</dbReference>
<dbReference type="GO" id="GO:0001517">
    <property type="term" value="F:N-acetylglucosamine 6-O-sulfotransferase activity"/>
    <property type="evidence" value="ECO:0007669"/>
    <property type="project" value="TreeGrafter"/>
</dbReference>
<proteinExistence type="predicted"/>
<evidence type="ECO:0008006" key="4">
    <source>
        <dbReference type="Google" id="ProtNLM"/>
    </source>
</evidence>
<keyword evidence="1" id="KW-0812">Transmembrane</keyword>
<dbReference type="InterPro" id="IPR027417">
    <property type="entry name" value="P-loop_NTPase"/>
</dbReference>
<dbReference type="Proteomes" id="UP000749559">
    <property type="component" value="Unassembled WGS sequence"/>
</dbReference>
<dbReference type="GO" id="GO:0006044">
    <property type="term" value="P:N-acetylglucosamine metabolic process"/>
    <property type="evidence" value="ECO:0007669"/>
    <property type="project" value="TreeGrafter"/>
</dbReference>
<dbReference type="PANTHER" id="PTHR10704">
    <property type="entry name" value="CARBOHYDRATE SULFOTRANSFERASE"/>
    <property type="match status" value="1"/>
</dbReference>
<dbReference type="Pfam" id="PF13469">
    <property type="entry name" value="Sulfotransfer_3"/>
    <property type="match status" value="1"/>
</dbReference>
<evidence type="ECO:0000256" key="1">
    <source>
        <dbReference type="SAM" id="Phobius"/>
    </source>
</evidence>
<sequence length="348" mass="40567">MITRKKSIQAVYVTALICLIGHYIHYQDKITRQTVDLHLANFTGNTPRAVNDRNNGQNILQCSIYEPLNQQAYAKMIFPRKLTIEEKWIDLEAEVYRQLQLCNLDKLPKELDIMKCPLLIRSNSPFIHMEGYTDCMRGNTTNPFGIRKIDYCIESVLALCKSRSVVLAKVVRGSMEGLSRYLHTINYTNNVKVLHLLRDPRGEINSRVNTVWTEFSNFTKNKQYQTISDICKRIQKDITIRHELEKKYPDIFMQVLYEDLAENANKTMGSILKFIDLPYFPYVQKMLILKSINSSGLAYNWKGMLDKKLMEEIDKRCSEVYMELGYSKTVTGQNYSSKTTKNHQSRNR</sequence>
<keyword evidence="1" id="KW-0472">Membrane</keyword>
<organism evidence="2 3">
    <name type="scientific">Owenia fusiformis</name>
    <name type="common">Polychaete worm</name>
    <dbReference type="NCBI Taxonomy" id="6347"/>
    <lineage>
        <taxon>Eukaryota</taxon>
        <taxon>Metazoa</taxon>
        <taxon>Spiralia</taxon>
        <taxon>Lophotrochozoa</taxon>
        <taxon>Annelida</taxon>
        <taxon>Polychaeta</taxon>
        <taxon>Sedentaria</taxon>
        <taxon>Canalipalpata</taxon>
        <taxon>Sabellida</taxon>
        <taxon>Oweniida</taxon>
        <taxon>Oweniidae</taxon>
        <taxon>Owenia</taxon>
    </lineage>
</organism>
<keyword evidence="1" id="KW-1133">Transmembrane helix</keyword>
<keyword evidence="3" id="KW-1185">Reference proteome</keyword>
<dbReference type="OrthoDB" id="6138663at2759"/>
<feature type="transmembrane region" description="Helical" evidence="1">
    <location>
        <begin position="7"/>
        <end position="26"/>
    </location>
</feature>